<dbReference type="Pfam" id="PF01728">
    <property type="entry name" value="FtsJ"/>
    <property type="match status" value="1"/>
</dbReference>
<dbReference type="GO" id="GO:0003723">
    <property type="term" value="F:RNA binding"/>
    <property type="evidence" value="ECO:0007669"/>
    <property type="project" value="UniProtKB-KW"/>
</dbReference>
<evidence type="ECO:0000256" key="1">
    <source>
        <dbReference type="ARBA" id="ARBA00022884"/>
    </source>
</evidence>
<dbReference type="PANTHER" id="PTHR32319:SF0">
    <property type="entry name" value="BACTERIAL HEMOLYSIN-LIKE PROTEIN"/>
    <property type="match status" value="1"/>
</dbReference>
<dbReference type="InterPro" id="IPR002942">
    <property type="entry name" value="S4_RNA-bd"/>
</dbReference>
<dbReference type="PIRSF" id="PIRSF005578">
    <property type="entry name" value="TlyA"/>
    <property type="match status" value="1"/>
</dbReference>
<comment type="similarity">
    <text evidence="2">Belongs to the TlyA family.</text>
</comment>
<dbReference type="InterPro" id="IPR002877">
    <property type="entry name" value="RNA_MeTrfase_FtsJ_dom"/>
</dbReference>
<dbReference type="PROSITE" id="PS50889">
    <property type="entry name" value="S4"/>
    <property type="match status" value="1"/>
</dbReference>
<keyword evidence="5" id="KW-0808">Transferase</keyword>
<accession>U2RZN6</accession>
<dbReference type="InterPro" id="IPR004538">
    <property type="entry name" value="Hemolysin_A/TlyA"/>
</dbReference>
<dbReference type="SUPFAM" id="SSF55174">
    <property type="entry name" value="Alpha-L RNA-binding motif"/>
    <property type="match status" value="1"/>
</dbReference>
<sequence>MTKERADVLCVSQGLFESREKAKRAIMAGIVYNDNIRIDKAGEKVDFTATLRIKGKQMPYVSRGGLKLEKAISELGFDVKDKVMLDIGSSTGGFTDCALQHGAKFVYALDVGTNQLVWKLRNNEHVKVMEQTNFRYSVKEDFNIYPIDIASIDVSFISLSLILPNLASVINDNGMVCALVKPQFEAGRDKVGKGGIVRDKKIQSEVIEKVLLFANSVGFSMINLAYSPITGGEGNIEFLMILSYNAKKEINNSNINIEHVVNNAHNHFK</sequence>
<evidence type="ECO:0000256" key="3">
    <source>
        <dbReference type="PROSITE-ProRule" id="PRU00182"/>
    </source>
</evidence>
<dbReference type="InterPro" id="IPR036986">
    <property type="entry name" value="S4_RNA-bd_sf"/>
</dbReference>
<organism evidence="5 6">
    <name type="scientific">Gemella bergeri ATCC 700627</name>
    <dbReference type="NCBI Taxonomy" id="1321820"/>
    <lineage>
        <taxon>Bacteria</taxon>
        <taxon>Bacillati</taxon>
        <taxon>Bacillota</taxon>
        <taxon>Bacilli</taxon>
        <taxon>Bacillales</taxon>
        <taxon>Gemellaceae</taxon>
        <taxon>Gemella</taxon>
    </lineage>
</organism>
<dbReference type="Proteomes" id="UP000016637">
    <property type="component" value="Unassembled WGS sequence"/>
</dbReference>
<dbReference type="AlphaFoldDB" id="U2RZN6"/>
<dbReference type="InterPro" id="IPR029063">
    <property type="entry name" value="SAM-dependent_MTases_sf"/>
</dbReference>
<dbReference type="HOGENOM" id="CLU_058015_3_0_9"/>
<gene>
    <name evidence="5" type="ORF">HMPREF1983_00621</name>
</gene>
<protein>
    <submittedName>
        <fullName evidence="5">Ribosomal RNA large subunit methyltransferase J</fullName>
    </submittedName>
</protein>
<evidence type="ECO:0000313" key="6">
    <source>
        <dbReference type="Proteomes" id="UP000016637"/>
    </source>
</evidence>
<keyword evidence="6" id="KW-1185">Reference proteome</keyword>
<dbReference type="Gene3D" id="3.40.50.150">
    <property type="entry name" value="Vaccinia Virus protein VP39"/>
    <property type="match status" value="1"/>
</dbReference>
<keyword evidence="1 3" id="KW-0694">RNA-binding</keyword>
<keyword evidence="5" id="KW-0489">Methyltransferase</keyword>
<dbReference type="SUPFAM" id="SSF53335">
    <property type="entry name" value="S-adenosyl-L-methionine-dependent methyltransferases"/>
    <property type="match status" value="1"/>
</dbReference>
<reference evidence="5 6" key="1">
    <citation type="submission" date="2013-08" db="EMBL/GenBank/DDBJ databases">
        <authorList>
            <person name="Weinstock G."/>
            <person name="Sodergren E."/>
            <person name="Wylie T."/>
            <person name="Fulton L."/>
            <person name="Fulton R."/>
            <person name="Fronick C."/>
            <person name="O'Laughlin M."/>
            <person name="Godfrey J."/>
            <person name="Miner T."/>
            <person name="Herter B."/>
            <person name="Appelbaum E."/>
            <person name="Cordes M."/>
            <person name="Lek S."/>
            <person name="Wollam A."/>
            <person name="Pepin K.H."/>
            <person name="Palsikar V.B."/>
            <person name="Mitreva M."/>
            <person name="Wilson R.K."/>
        </authorList>
    </citation>
    <scope>NUCLEOTIDE SEQUENCE [LARGE SCALE GENOMIC DNA]</scope>
    <source>
        <strain evidence="5 6">ATCC 700627</strain>
    </source>
</reference>
<dbReference type="NCBIfam" id="TIGR00478">
    <property type="entry name" value="tly"/>
    <property type="match status" value="1"/>
</dbReference>
<name>U2RZN6_9BACL</name>
<dbReference type="GO" id="GO:0008168">
    <property type="term" value="F:methyltransferase activity"/>
    <property type="evidence" value="ECO:0007669"/>
    <property type="project" value="UniProtKB-KW"/>
</dbReference>
<dbReference type="Gene3D" id="3.10.290.10">
    <property type="entry name" value="RNA-binding S4 domain"/>
    <property type="match status" value="1"/>
</dbReference>
<dbReference type="Pfam" id="PF01479">
    <property type="entry name" value="S4"/>
    <property type="match status" value="1"/>
</dbReference>
<evidence type="ECO:0000259" key="4">
    <source>
        <dbReference type="SMART" id="SM00363"/>
    </source>
</evidence>
<evidence type="ECO:0000256" key="2">
    <source>
        <dbReference type="ARBA" id="ARBA00029460"/>
    </source>
</evidence>
<dbReference type="EMBL" id="AWVP01000040">
    <property type="protein sequence ID" value="ERK58983.1"/>
    <property type="molecule type" value="Genomic_DNA"/>
</dbReference>
<dbReference type="PATRIC" id="fig|1321820.3.peg.607"/>
<dbReference type="InterPro" id="IPR047048">
    <property type="entry name" value="TlyA"/>
</dbReference>
<dbReference type="SMART" id="SM00363">
    <property type="entry name" value="S4"/>
    <property type="match status" value="1"/>
</dbReference>
<dbReference type="PANTHER" id="PTHR32319">
    <property type="entry name" value="BACTERIAL HEMOLYSIN-LIKE PROTEIN"/>
    <property type="match status" value="1"/>
</dbReference>
<comment type="caution">
    <text evidence="5">The sequence shown here is derived from an EMBL/GenBank/DDBJ whole genome shotgun (WGS) entry which is preliminary data.</text>
</comment>
<evidence type="ECO:0000313" key="5">
    <source>
        <dbReference type="EMBL" id="ERK58983.1"/>
    </source>
</evidence>
<feature type="domain" description="RNA-binding S4" evidence="4">
    <location>
        <begin position="4"/>
        <end position="69"/>
    </location>
</feature>
<dbReference type="GO" id="GO:0032259">
    <property type="term" value="P:methylation"/>
    <property type="evidence" value="ECO:0007669"/>
    <property type="project" value="UniProtKB-KW"/>
</dbReference>
<proteinExistence type="inferred from homology"/>
<dbReference type="eggNOG" id="COG1189">
    <property type="taxonomic scope" value="Bacteria"/>
</dbReference>
<dbReference type="RefSeq" id="WP_021753263.1">
    <property type="nucleotide sequence ID" value="NZ_KI271855.1"/>
</dbReference>